<keyword evidence="4" id="KW-1185">Reference proteome</keyword>
<feature type="transmembrane region" description="Helical" evidence="2">
    <location>
        <begin position="218"/>
        <end position="239"/>
    </location>
</feature>
<evidence type="ECO:0000256" key="1">
    <source>
        <dbReference type="SAM" id="MobiDB-lite"/>
    </source>
</evidence>
<keyword evidence="2" id="KW-0472">Membrane</keyword>
<sequence length="541" mass="58451">MYTCRNFLSRYPVPRSELFPTLPYAQDWLGTPTRSVWPPSWSHIGGLSPVPPGLQTHHTSPRHNQLFGSFGHTQPAQPIHPNGLFASVYYLATRYLAGPAAGQSGSSFSPLPLDPATQSAVVHETDSRHKAASLLLQPFYLAATPTGQTYPQLYRPQAQLVWPGAPPVSSGYDGGYTGYSGNPNYGLYSSSIIGLYNNGIAGGLNIAQGSSSSQHSPVGPVAGIAMTLFIGIALTVYCFRRRQQRSITSLDCSVRLPEEGLATSSRAAPVISRLCCLMRGSSRDPRMDCYDPSTCQDHNLTGYCDTPVTAAGPTSKESGDDENELSESLGGQGKHIIGKSFFGRPRTDDDDLGGTGVAVALLLPVEADSSPEINRINHSKPSVRSQEDQSCRSADVYHNDDGDNNNNENDDKDQAGEEATVDKHESGATKLNKLSVVSGSETLLLQTRNDNATAEAMVQPKAVFLSHLTGLNEKTREVAHWGKSMRADLAVPRPGYVEQVRIAKLGGSATIAPSIERNQDAEVWRIVFGAMDMLDLYWFQP</sequence>
<feature type="region of interest" description="Disordered" evidence="1">
    <location>
        <begin position="309"/>
        <end position="350"/>
    </location>
</feature>
<evidence type="ECO:0000313" key="3">
    <source>
        <dbReference type="EMBL" id="VEL12761.1"/>
    </source>
</evidence>
<evidence type="ECO:0000256" key="2">
    <source>
        <dbReference type="SAM" id="Phobius"/>
    </source>
</evidence>
<organism evidence="3 4">
    <name type="scientific">Protopolystoma xenopodis</name>
    <dbReference type="NCBI Taxonomy" id="117903"/>
    <lineage>
        <taxon>Eukaryota</taxon>
        <taxon>Metazoa</taxon>
        <taxon>Spiralia</taxon>
        <taxon>Lophotrochozoa</taxon>
        <taxon>Platyhelminthes</taxon>
        <taxon>Monogenea</taxon>
        <taxon>Polyopisthocotylea</taxon>
        <taxon>Polystomatidea</taxon>
        <taxon>Polystomatidae</taxon>
        <taxon>Protopolystoma</taxon>
    </lineage>
</organism>
<evidence type="ECO:0000313" key="4">
    <source>
        <dbReference type="Proteomes" id="UP000784294"/>
    </source>
</evidence>
<feature type="compositionally biased region" description="Basic and acidic residues" evidence="1">
    <location>
        <begin position="385"/>
        <end position="401"/>
    </location>
</feature>
<feature type="region of interest" description="Disordered" evidence="1">
    <location>
        <begin position="372"/>
        <end position="427"/>
    </location>
</feature>
<dbReference type="EMBL" id="CAAALY010015764">
    <property type="protein sequence ID" value="VEL12761.1"/>
    <property type="molecule type" value="Genomic_DNA"/>
</dbReference>
<protein>
    <submittedName>
        <fullName evidence="3">Uncharacterized protein</fullName>
    </submittedName>
</protein>
<keyword evidence="2" id="KW-0812">Transmembrane</keyword>
<dbReference type="AlphaFoldDB" id="A0A3S5B465"/>
<dbReference type="Proteomes" id="UP000784294">
    <property type="component" value="Unassembled WGS sequence"/>
</dbReference>
<name>A0A3S5B465_9PLAT</name>
<accession>A0A3S5B465</accession>
<proteinExistence type="predicted"/>
<reference evidence="3" key="1">
    <citation type="submission" date="2018-11" db="EMBL/GenBank/DDBJ databases">
        <authorList>
            <consortium name="Pathogen Informatics"/>
        </authorList>
    </citation>
    <scope>NUCLEOTIDE SEQUENCE</scope>
</reference>
<keyword evidence="2" id="KW-1133">Transmembrane helix</keyword>
<feature type="compositionally biased region" description="Basic and acidic residues" evidence="1">
    <location>
        <begin position="412"/>
        <end position="427"/>
    </location>
</feature>
<gene>
    <name evidence="3" type="ORF">PXEA_LOCUS6201</name>
</gene>
<comment type="caution">
    <text evidence="3">The sequence shown here is derived from an EMBL/GenBank/DDBJ whole genome shotgun (WGS) entry which is preliminary data.</text>
</comment>